<proteinExistence type="predicted"/>
<keyword evidence="2" id="KW-1185">Reference proteome</keyword>
<accession>A0A915DGT0</accession>
<keyword evidence="1" id="KW-1133">Transmembrane helix</keyword>
<dbReference type="Proteomes" id="UP000887574">
    <property type="component" value="Unplaced"/>
</dbReference>
<feature type="transmembrane region" description="Helical" evidence="1">
    <location>
        <begin position="88"/>
        <end position="106"/>
    </location>
</feature>
<feature type="transmembrane region" description="Helical" evidence="1">
    <location>
        <begin position="43"/>
        <end position="68"/>
    </location>
</feature>
<keyword evidence="1" id="KW-0472">Membrane</keyword>
<organism evidence="2 3">
    <name type="scientific">Ditylenchus dipsaci</name>
    <dbReference type="NCBI Taxonomy" id="166011"/>
    <lineage>
        <taxon>Eukaryota</taxon>
        <taxon>Metazoa</taxon>
        <taxon>Ecdysozoa</taxon>
        <taxon>Nematoda</taxon>
        <taxon>Chromadorea</taxon>
        <taxon>Rhabditida</taxon>
        <taxon>Tylenchina</taxon>
        <taxon>Tylenchomorpha</taxon>
        <taxon>Sphaerularioidea</taxon>
        <taxon>Anguinidae</taxon>
        <taxon>Anguininae</taxon>
        <taxon>Ditylenchus</taxon>
    </lineage>
</organism>
<reference evidence="3" key="1">
    <citation type="submission" date="2022-11" db="UniProtKB">
        <authorList>
            <consortium name="WormBaseParasite"/>
        </authorList>
    </citation>
    <scope>IDENTIFICATION</scope>
</reference>
<dbReference type="InterPro" id="IPR019396">
    <property type="entry name" value="TM_Fragile-X-F-assoc"/>
</dbReference>
<evidence type="ECO:0000313" key="3">
    <source>
        <dbReference type="WBParaSite" id="jg1937"/>
    </source>
</evidence>
<sequence length="141" mass="16675">MLTVSEITKWTGITVFEILLHCVALLLTTILIVVKWYSLFTSITYWHMFSPLFVASALNCYFLFIVFVRMIIEERQFKRAFVSNSFNFLRAIMLWLFELFICYKVEGNQRNQVAVESSYGMMFMPIWILMTAFGFQACRLL</sequence>
<dbReference type="PANTHER" id="PTHR13568">
    <property type="entry name" value="FAM11A, B PROTEIN"/>
    <property type="match status" value="1"/>
</dbReference>
<keyword evidence="1" id="KW-0812">Transmembrane</keyword>
<evidence type="ECO:0000256" key="1">
    <source>
        <dbReference type="SAM" id="Phobius"/>
    </source>
</evidence>
<feature type="transmembrane region" description="Helical" evidence="1">
    <location>
        <begin position="12"/>
        <end position="37"/>
    </location>
</feature>
<protein>
    <submittedName>
        <fullName evidence="3">Transmembrane protein</fullName>
    </submittedName>
</protein>
<dbReference type="WBParaSite" id="jg1937">
    <property type="protein sequence ID" value="jg1937"/>
    <property type="gene ID" value="jg1937"/>
</dbReference>
<evidence type="ECO:0000313" key="2">
    <source>
        <dbReference type="Proteomes" id="UP000887574"/>
    </source>
</evidence>
<dbReference type="GO" id="GO:0006874">
    <property type="term" value="P:intracellular calcium ion homeostasis"/>
    <property type="evidence" value="ECO:0007669"/>
    <property type="project" value="TreeGrafter"/>
</dbReference>
<dbReference type="GO" id="GO:0005783">
    <property type="term" value="C:endoplasmic reticulum"/>
    <property type="evidence" value="ECO:0007669"/>
    <property type="project" value="TreeGrafter"/>
</dbReference>
<feature type="transmembrane region" description="Helical" evidence="1">
    <location>
        <begin position="118"/>
        <end position="138"/>
    </location>
</feature>
<dbReference type="AlphaFoldDB" id="A0A915DGT0"/>
<name>A0A915DGT0_9BILA</name>
<dbReference type="PANTHER" id="PTHR13568:SF9">
    <property type="entry name" value="TRANSMEMBRANE PROTEIN 203"/>
    <property type="match status" value="1"/>
</dbReference>